<dbReference type="InterPro" id="IPR016192">
    <property type="entry name" value="APOBEC/CMP_deaminase_Zn-bd"/>
</dbReference>
<dbReference type="SUPFAM" id="SSF53927">
    <property type="entry name" value="Cytidine deaminase-like"/>
    <property type="match status" value="1"/>
</dbReference>
<accession>A0A1F6BKK4</accession>
<evidence type="ECO:0000256" key="2">
    <source>
        <dbReference type="ARBA" id="ARBA00022723"/>
    </source>
</evidence>
<dbReference type="Gene3D" id="3.40.140.10">
    <property type="entry name" value="Cytidine Deaminase, domain 2"/>
    <property type="match status" value="1"/>
</dbReference>
<dbReference type="Proteomes" id="UP000176273">
    <property type="component" value="Unassembled WGS sequence"/>
</dbReference>
<dbReference type="GO" id="GO:0008270">
    <property type="term" value="F:zinc ion binding"/>
    <property type="evidence" value="ECO:0007669"/>
    <property type="project" value="InterPro"/>
</dbReference>
<dbReference type="PANTHER" id="PTHR11086">
    <property type="entry name" value="DEOXYCYTIDYLATE DEAMINASE-RELATED"/>
    <property type="match status" value="1"/>
</dbReference>
<comment type="caution">
    <text evidence="6">The sequence shown here is derived from an EMBL/GenBank/DDBJ whole genome shotgun (WGS) entry which is preliminary data.</text>
</comment>
<feature type="domain" description="CMP/dCMP-type deaminase" evidence="5">
    <location>
        <begin position="130"/>
        <end position="273"/>
    </location>
</feature>
<evidence type="ECO:0000256" key="3">
    <source>
        <dbReference type="ARBA" id="ARBA00022801"/>
    </source>
</evidence>
<evidence type="ECO:0000313" key="6">
    <source>
        <dbReference type="EMBL" id="OGG37455.1"/>
    </source>
</evidence>
<keyword evidence="2" id="KW-0479">Metal-binding</keyword>
<dbReference type="PANTHER" id="PTHR11086:SF18">
    <property type="entry name" value="DEOXYCYTIDYLATE DEAMINASE"/>
    <property type="match status" value="1"/>
</dbReference>
<evidence type="ECO:0000259" key="5">
    <source>
        <dbReference type="PROSITE" id="PS51747"/>
    </source>
</evidence>
<dbReference type="InterPro" id="IPR002125">
    <property type="entry name" value="CMP_dCMP_dom"/>
</dbReference>
<gene>
    <name evidence="6" type="ORF">A2110_02540</name>
</gene>
<dbReference type="PROSITE" id="PS00903">
    <property type="entry name" value="CYT_DCMP_DEAMINASES_1"/>
    <property type="match status" value="1"/>
</dbReference>
<dbReference type="GO" id="GO:0004132">
    <property type="term" value="F:dCMP deaminase activity"/>
    <property type="evidence" value="ECO:0007669"/>
    <property type="project" value="TreeGrafter"/>
</dbReference>
<dbReference type="InterPro" id="IPR015517">
    <property type="entry name" value="dCMP_deaminase-rel"/>
</dbReference>
<evidence type="ECO:0000256" key="4">
    <source>
        <dbReference type="ARBA" id="ARBA00022833"/>
    </source>
</evidence>
<sequence>MSHVICAYVPVLHAGYVKFFRVYGKGGTLYVFGTELIREFDHLRKEIRALEPEEAAAAVRSLGLLDEVRVADTETLAELNKQRTSVTMPREDVSRKVAEALLSRCTVHLSDVFLRWDKDRSLKTHPVIYDRAIPFSGLTRRLFGEAYREGKQSSDWWRQVGAIAVRNGTIIATAHNYHLPSPHAPYAFGDPRNNFTQGAHIEVSTAMHAEAAVVATTAGRSESLAGADLYVTTYPCPPCAKLIACAGVKRLFFREGYAMLDTHQVLKRAGVEVIHVVEKAP</sequence>
<dbReference type="GO" id="GO:0005737">
    <property type="term" value="C:cytoplasm"/>
    <property type="evidence" value="ECO:0007669"/>
    <property type="project" value="TreeGrafter"/>
</dbReference>
<keyword evidence="3" id="KW-0378">Hydrolase</keyword>
<organism evidence="6 7">
    <name type="scientific">Candidatus Jorgensenbacteria bacterium GWA1_54_12</name>
    <dbReference type="NCBI Taxonomy" id="1798468"/>
    <lineage>
        <taxon>Bacteria</taxon>
        <taxon>Candidatus Joergenseniibacteriota</taxon>
    </lineage>
</organism>
<dbReference type="STRING" id="1798468.A2110_02540"/>
<dbReference type="AlphaFoldDB" id="A0A1F6BKK4"/>
<comment type="similarity">
    <text evidence="1">Belongs to the cytidine and deoxycytidylate deaminase family.</text>
</comment>
<dbReference type="InterPro" id="IPR016193">
    <property type="entry name" value="Cytidine_deaminase-like"/>
</dbReference>
<dbReference type="PROSITE" id="PS51747">
    <property type="entry name" value="CYT_DCMP_DEAMINASES_2"/>
    <property type="match status" value="1"/>
</dbReference>
<reference evidence="6 7" key="1">
    <citation type="journal article" date="2016" name="Nat. Commun.">
        <title>Thousands of microbial genomes shed light on interconnected biogeochemical processes in an aquifer system.</title>
        <authorList>
            <person name="Anantharaman K."/>
            <person name="Brown C.T."/>
            <person name="Hug L.A."/>
            <person name="Sharon I."/>
            <person name="Castelle C.J."/>
            <person name="Probst A.J."/>
            <person name="Thomas B.C."/>
            <person name="Singh A."/>
            <person name="Wilkins M.J."/>
            <person name="Karaoz U."/>
            <person name="Brodie E.L."/>
            <person name="Williams K.H."/>
            <person name="Hubbard S.S."/>
            <person name="Banfield J.F."/>
        </authorList>
    </citation>
    <scope>NUCLEOTIDE SEQUENCE [LARGE SCALE GENOMIC DNA]</scope>
</reference>
<dbReference type="Pfam" id="PF00383">
    <property type="entry name" value="dCMP_cyt_deam_1"/>
    <property type="match status" value="1"/>
</dbReference>
<evidence type="ECO:0000256" key="1">
    <source>
        <dbReference type="ARBA" id="ARBA00006576"/>
    </source>
</evidence>
<evidence type="ECO:0000313" key="7">
    <source>
        <dbReference type="Proteomes" id="UP000176273"/>
    </source>
</evidence>
<keyword evidence="4" id="KW-0862">Zinc</keyword>
<proteinExistence type="inferred from homology"/>
<protein>
    <recommendedName>
        <fullName evidence="5">CMP/dCMP-type deaminase domain-containing protein</fullName>
    </recommendedName>
</protein>
<dbReference type="EMBL" id="MFKH01000010">
    <property type="protein sequence ID" value="OGG37455.1"/>
    <property type="molecule type" value="Genomic_DNA"/>
</dbReference>
<name>A0A1F6BKK4_9BACT</name>